<gene>
    <name evidence="1" type="ORF">DESAMIL20_1634</name>
</gene>
<keyword evidence="2" id="KW-1185">Reference proteome</keyword>
<reference evidence="1 2" key="1">
    <citation type="journal article" date="2017" name="Front. Microbiol.">
        <title>Genome Sequence of Desulfurella amilsii Strain TR1 and Comparative Genomics of Desulfurellaceae Family.</title>
        <authorList>
            <person name="Florentino A.P."/>
            <person name="Stams A.J."/>
            <person name="Sanchez-Andrea I."/>
        </authorList>
    </citation>
    <scope>NUCLEOTIDE SEQUENCE [LARGE SCALE GENOMIC DNA]</scope>
    <source>
        <strain evidence="1 2">TR1</strain>
    </source>
</reference>
<dbReference type="AlphaFoldDB" id="A0A1X4XX19"/>
<organism evidence="1 2">
    <name type="scientific">Desulfurella amilsii</name>
    <dbReference type="NCBI Taxonomy" id="1562698"/>
    <lineage>
        <taxon>Bacteria</taxon>
        <taxon>Pseudomonadati</taxon>
        <taxon>Campylobacterota</taxon>
        <taxon>Desulfurellia</taxon>
        <taxon>Desulfurellales</taxon>
        <taxon>Desulfurellaceae</taxon>
        <taxon>Desulfurella</taxon>
    </lineage>
</organism>
<proteinExistence type="predicted"/>
<evidence type="ECO:0000313" key="1">
    <source>
        <dbReference type="EMBL" id="OSS42081.1"/>
    </source>
</evidence>
<sequence>MAQVFDLSCLQSLINYSFANIARVKKELNLDEFIDSLDFLSIAILKFEDPQDLKYAVELLNKILRNSDAFFNESNSFVSLILPGTDKSGAMFVLEDFREFLGNQFEYKVIELKQENIKDLGKILFELKKSF</sequence>
<dbReference type="EMBL" id="MDSU01000018">
    <property type="protein sequence ID" value="OSS42081.1"/>
    <property type="molecule type" value="Genomic_DNA"/>
</dbReference>
<protein>
    <submittedName>
        <fullName evidence="1">Uncharacterized protein</fullName>
    </submittedName>
</protein>
<name>A0A1X4XX19_9BACT</name>
<accession>A0A1X4XX19</accession>
<dbReference type="OrthoDB" id="14110at2"/>
<dbReference type="Proteomes" id="UP000194141">
    <property type="component" value="Unassembled WGS sequence"/>
</dbReference>
<evidence type="ECO:0000313" key="2">
    <source>
        <dbReference type="Proteomes" id="UP000194141"/>
    </source>
</evidence>
<comment type="caution">
    <text evidence="1">The sequence shown here is derived from an EMBL/GenBank/DDBJ whole genome shotgun (WGS) entry which is preliminary data.</text>
</comment>
<dbReference type="RefSeq" id="WP_086034338.1">
    <property type="nucleotide sequence ID" value="NZ_MDSU01000018.1"/>
</dbReference>